<dbReference type="AlphaFoldDB" id="A0A6G1EYC9"/>
<dbReference type="EMBL" id="SPHZ02000002">
    <property type="protein sequence ID" value="KAF0929634.1"/>
    <property type="molecule type" value="Genomic_DNA"/>
</dbReference>
<gene>
    <name evidence="1" type="ORF">E2562_022992</name>
</gene>
<organism evidence="1 2">
    <name type="scientific">Oryza meyeriana var. granulata</name>
    <dbReference type="NCBI Taxonomy" id="110450"/>
    <lineage>
        <taxon>Eukaryota</taxon>
        <taxon>Viridiplantae</taxon>
        <taxon>Streptophyta</taxon>
        <taxon>Embryophyta</taxon>
        <taxon>Tracheophyta</taxon>
        <taxon>Spermatophyta</taxon>
        <taxon>Magnoliopsida</taxon>
        <taxon>Liliopsida</taxon>
        <taxon>Poales</taxon>
        <taxon>Poaceae</taxon>
        <taxon>BOP clade</taxon>
        <taxon>Oryzoideae</taxon>
        <taxon>Oryzeae</taxon>
        <taxon>Oryzinae</taxon>
        <taxon>Oryza</taxon>
        <taxon>Oryza meyeriana</taxon>
    </lineage>
</organism>
<keyword evidence="2" id="KW-1185">Reference proteome</keyword>
<protein>
    <submittedName>
        <fullName evidence="1">Uncharacterized protein</fullName>
    </submittedName>
</protein>
<name>A0A6G1EYC9_9ORYZ</name>
<comment type="caution">
    <text evidence="1">The sequence shown here is derived from an EMBL/GenBank/DDBJ whole genome shotgun (WGS) entry which is preliminary data.</text>
</comment>
<dbReference type="Proteomes" id="UP000479710">
    <property type="component" value="Unassembled WGS sequence"/>
</dbReference>
<reference evidence="1 2" key="1">
    <citation type="submission" date="2019-11" db="EMBL/GenBank/DDBJ databases">
        <title>Whole genome sequence of Oryza granulata.</title>
        <authorList>
            <person name="Li W."/>
        </authorList>
    </citation>
    <scope>NUCLEOTIDE SEQUENCE [LARGE SCALE GENOMIC DNA]</scope>
    <source>
        <strain evidence="2">cv. Menghai</strain>
        <tissue evidence="1">Leaf</tissue>
    </source>
</reference>
<evidence type="ECO:0000313" key="1">
    <source>
        <dbReference type="EMBL" id="KAF0929634.1"/>
    </source>
</evidence>
<evidence type="ECO:0000313" key="2">
    <source>
        <dbReference type="Proteomes" id="UP000479710"/>
    </source>
</evidence>
<proteinExistence type="predicted"/>
<sequence>MSTSDGKSEETGKQLVAILEQLKGINSTLGEHAAAICRVVSCKGIMGLPPSRQQETPVDGRVPRYHKWDFPTFDGKGNPTI</sequence>
<accession>A0A6G1EYC9</accession>